<feature type="compositionally biased region" description="Polar residues" evidence="1">
    <location>
        <begin position="1"/>
        <end position="11"/>
    </location>
</feature>
<proteinExistence type="predicted"/>
<sequence>GRLPQQIQASAESVPVAGAPDPTPQSLATQHPASVTNPAYSVMASQQMYQGTG</sequence>
<dbReference type="AlphaFoldDB" id="A0A081ACD7"/>
<name>A0A081ACD7_PHYNI</name>
<protein>
    <submittedName>
        <fullName evidence="2">Uncharacterized protein</fullName>
    </submittedName>
</protein>
<comment type="caution">
    <text evidence="2">The sequence shown here is derived from an EMBL/GenBank/DDBJ whole genome shotgun (WGS) entry which is preliminary data.</text>
</comment>
<dbReference type="EMBL" id="ANJA01001526">
    <property type="protein sequence ID" value="ETO76548.1"/>
    <property type="molecule type" value="Genomic_DNA"/>
</dbReference>
<feature type="region of interest" description="Disordered" evidence="1">
    <location>
        <begin position="1"/>
        <end position="34"/>
    </location>
</feature>
<accession>A0A081ACD7</accession>
<evidence type="ECO:0000256" key="1">
    <source>
        <dbReference type="SAM" id="MobiDB-lite"/>
    </source>
</evidence>
<gene>
    <name evidence="2" type="ORF">F444_08068</name>
</gene>
<dbReference type="Proteomes" id="UP000028582">
    <property type="component" value="Unassembled WGS sequence"/>
</dbReference>
<feature type="compositionally biased region" description="Polar residues" evidence="1">
    <location>
        <begin position="24"/>
        <end position="34"/>
    </location>
</feature>
<evidence type="ECO:0000313" key="3">
    <source>
        <dbReference type="Proteomes" id="UP000028582"/>
    </source>
</evidence>
<feature type="non-terminal residue" evidence="2">
    <location>
        <position position="1"/>
    </location>
</feature>
<evidence type="ECO:0000313" key="2">
    <source>
        <dbReference type="EMBL" id="ETO76548.1"/>
    </source>
</evidence>
<organism evidence="2 3">
    <name type="scientific">Phytophthora nicotianae P1976</name>
    <dbReference type="NCBI Taxonomy" id="1317066"/>
    <lineage>
        <taxon>Eukaryota</taxon>
        <taxon>Sar</taxon>
        <taxon>Stramenopiles</taxon>
        <taxon>Oomycota</taxon>
        <taxon>Peronosporomycetes</taxon>
        <taxon>Peronosporales</taxon>
        <taxon>Peronosporaceae</taxon>
        <taxon>Phytophthora</taxon>
    </lineage>
</organism>
<reference evidence="2 3" key="1">
    <citation type="submission" date="2013-11" db="EMBL/GenBank/DDBJ databases">
        <title>The Genome Sequence of Phytophthora parasitica P1976.</title>
        <authorList>
            <consortium name="The Broad Institute Genomics Platform"/>
            <person name="Russ C."/>
            <person name="Tyler B."/>
            <person name="Panabieres F."/>
            <person name="Shan W."/>
            <person name="Tripathy S."/>
            <person name="Grunwald N."/>
            <person name="Machado M."/>
            <person name="Johnson C.S."/>
            <person name="Walker B."/>
            <person name="Young S."/>
            <person name="Zeng Q."/>
            <person name="Gargeya S."/>
            <person name="Fitzgerald M."/>
            <person name="Haas B."/>
            <person name="Abouelleil A."/>
            <person name="Allen A.W."/>
            <person name="Alvarado L."/>
            <person name="Arachchi H.M."/>
            <person name="Berlin A.M."/>
            <person name="Chapman S.B."/>
            <person name="Gainer-Dewar J."/>
            <person name="Goldberg J."/>
            <person name="Griggs A."/>
            <person name="Gujja S."/>
            <person name="Hansen M."/>
            <person name="Howarth C."/>
            <person name="Imamovic A."/>
            <person name="Ireland A."/>
            <person name="Larimer J."/>
            <person name="McCowan C."/>
            <person name="Murphy C."/>
            <person name="Pearson M."/>
            <person name="Poon T.W."/>
            <person name="Priest M."/>
            <person name="Roberts A."/>
            <person name="Saif S."/>
            <person name="Shea T."/>
            <person name="Sisk P."/>
            <person name="Sykes S."/>
            <person name="Wortman J."/>
            <person name="Nusbaum C."/>
            <person name="Birren B."/>
        </authorList>
    </citation>
    <scope>NUCLEOTIDE SEQUENCE [LARGE SCALE GENOMIC DNA]</scope>
    <source>
        <strain evidence="2 3">P1976</strain>
    </source>
</reference>